<gene>
    <name evidence="1" type="ORF">N4264_11070</name>
</gene>
<dbReference type="RefSeq" id="WP_261697092.1">
    <property type="nucleotide sequence ID" value="NZ_CP104694.1"/>
</dbReference>
<dbReference type="SUPFAM" id="SSF50939">
    <property type="entry name" value="Sialidases"/>
    <property type="match status" value="1"/>
</dbReference>
<evidence type="ECO:0000313" key="1">
    <source>
        <dbReference type="EMBL" id="UXI70141.1"/>
    </source>
</evidence>
<reference evidence="1" key="1">
    <citation type="submission" date="2022-09" db="EMBL/GenBank/DDBJ databases">
        <title>Tahibacter sp. nov., isolated from a fresh water.</title>
        <authorList>
            <person name="Baek J.H."/>
            <person name="Lee J.K."/>
            <person name="Kim J.M."/>
            <person name="Jeon C.O."/>
        </authorList>
    </citation>
    <scope>NUCLEOTIDE SEQUENCE</scope>
    <source>
        <strain evidence="1">W38</strain>
    </source>
</reference>
<keyword evidence="2" id="KW-1185">Reference proteome</keyword>
<accession>A0ABY6BKJ9</accession>
<proteinExistence type="predicted"/>
<protein>
    <recommendedName>
        <fullName evidence="3">Exo-alpha-sialidase</fullName>
    </recommendedName>
</protein>
<name>A0ABY6BKJ9_9GAMM</name>
<dbReference type="InterPro" id="IPR036278">
    <property type="entry name" value="Sialidase_sf"/>
</dbReference>
<sequence>MGTWVDGGAIISSPDGIAWTVRYDSTDGQYQGPRDVVWNGSVFVATVAANVMTSTDGATWQTHATGLPWHAFDQIAWDGRQFMGVNFVVATSPDGIRWTRQPDSPVHFLQSIASAGKGEFIAVYSNGVLRTGDDLFTDGWD</sequence>
<dbReference type="EMBL" id="CP104694">
    <property type="protein sequence ID" value="UXI70141.1"/>
    <property type="molecule type" value="Genomic_DNA"/>
</dbReference>
<evidence type="ECO:0000313" key="2">
    <source>
        <dbReference type="Proteomes" id="UP001064632"/>
    </source>
</evidence>
<organism evidence="1 2">
    <name type="scientific">Tahibacter amnicola</name>
    <dbReference type="NCBI Taxonomy" id="2976241"/>
    <lineage>
        <taxon>Bacteria</taxon>
        <taxon>Pseudomonadati</taxon>
        <taxon>Pseudomonadota</taxon>
        <taxon>Gammaproteobacteria</taxon>
        <taxon>Lysobacterales</taxon>
        <taxon>Rhodanobacteraceae</taxon>
        <taxon>Tahibacter</taxon>
    </lineage>
</organism>
<evidence type="ECO:0008006" key="3">
    <source>
        <dbReference type="Google" id="ProtNLM"/>
    </source>
</evidence>
<dbReference type="Proteomes" id="UP001064632">
    <property type="component" value="Chromosome"/>
</dbReference>